<dbReference type="PANTHER" id="PTHR18937">
    <property type="entry name" value="STRUCTURAL MAINTENANCE OF CHROMOSOMES SMC FAMILY MEMBER"/>
    <property type="match status" value="1"/>
</dbReference>
<proteinExistence type="predicted"/>
<dbReference type="OrthoDB" id="413649at2759"/>
<gene>
    <name evidence="2" type="ORF">JZ751_024127</name>
</gene>
<sequence length="386" mass="44776">METIRKKNIPACHAEISKLESELTNLDSLIKMQKESVEMKDASMKEVQDEVNKLEDMLFKDFCAEIGVSNIREYEQEHLKQQQEVDKKRLQFETQKTRLGTQLEYEQAQLEQQGRKLKTLEDTMLKEERKAADQKKAKTLDYLSAFSYHQRSHNEKNKIISLAQDGHHYKRKGEIKEPEEEKLLKAVDETLSKMKDLKNQLLLKKNDVSDSKAEVDKKAKSLQEKSRELVKVQKEVISLETALEQKRMERHNSLFGCKIQGLPISLLSGSLDHISELQLDSESQSTSATLDIFEREAQMQIDYSDLRKESMDLDGEEAVEVELERLREVVSSLEGASSKVTRKCHQEFEQVKAKRYRLFSQCFEHVSIVIDQIYKKLCRNSSAQVS</sequence>
<dbReference type="PANTHER" id="PTHR18937:SF147">
    <property type="entry name" value="STRUCTURAL MAINTENANCE OF CHROMOSOMES PROTEIN 1B"/>
    <property type="match status" value="1"/>
</dbReference>
<dbReference type="GO" id="GO:0007062">
    <property type="term" value="P:sister chromatid cohesion"/>
    <property type="evidence" value="ECO:0007669"/>
    <property type="project" value="TreeGrafter"/>
</dbReference>
<feature type="coiled-coil region" evidence="1">
    <location>
        <begin position="180"/>
        <end position="249"/>
    </location>
</feature>
<dbReference type="EMBL" id="JAFBMS010000058">
    <property type="protein sequence ID" value="KAG9339097.1"/>
    <property type="molecule type" value="Genomic_DNA"/>
</dbReference>
<name>A0A8T2NRX8_9TELE</name>
<comment type="caution">
    <text evidence="2">The sequence shown here is derived from an EMBL/GenBank/DDBJ whole genome shotgun (WGS) entry which is preliminary data.</text>
</comment>
<dbReference type="Proteomes" id="UP000824540">
    <property type="component" value="Unassembled WGS sequence"/>
</dbReference>
<dbReference type="GO" id="GO:0005634">
    <property type="term" value="C:nucleus"/>
    <property type="evidence" value="ECO:0007669"/>
    <property type="project" value="TreeGrafter"/>
</dbReference>
<evidence type="ECO:0000256" key="1">
    <source>
        <dbReference type="SAM" id="Coils"/>
    </source>
</evidence>
<dbReference type="AlphaFoldDB" id="A0A8T2NRX8"/>
<keyword evidence="1" id="KW-0175">Coiled coil</keyword>
<evidence type="ECO:0000313" key="3">
    <source>
        <dbReference type="Proteomes" id="UP000824540"/>
    </source>
</evidence>
<reference evidence="2" key="1">
    <citation type="thesis" date="2021" institute="BYU ScholarsArchive" country="Provo, UT, USA">
        <title>Applications of and Algorithms for Genome Assembly and Genomic Analyses with an Emphasis on Marine Teleosts.</title>
        <authorList>
            <person name="Pickett B.D."/>
        </authorList>
    </citation>
    <scope>NUCLEOTIDE SEQUENCE</scope>
    <source>
        <strain evidence="2">HI-2016</strain>
    </source>
</reference>
<evidence type="ECO:0000313" key="2">
    <source>
        <dbReference type="EMBL" id="KAG9339097.1"/>
    </source>
</evidence>
<organism evidence="2 3">
    <name type="scientific">Albula glossodonta</name>
    <name type="common">roundjaw bonefish</name>
    <dbReference type="NCBI Taxonomy" id="121402"/>
    <lineage>
        <taxon>Eukaryota</taxon>
        <taxon>Metazoa</taxon>
        <taxon>Chordata</taxon>
        <taxon>Craniata</taxon>
        <taxon>Vertebrata</taxon>
        <taxon>Euteleostomi</taxon>
        <taxon>Actinopterygii</taxon>
        <taxon>Neopterygii</taxon>
        <taxon>Teleostei</taxon>
        <taxon>Albuliformes</taxon>
        <taxon>Albulidae</taxon>
        <taxon>Albula</taxon>
    </lineage>
</organism>
<protein>
    <submittedName>
        <fullName evidence="2">Uncharacterized protein</fullName>
    </submittedName>
</protein>
<feature type="coiled-coil region" evidence="1">
    <location>
        <begin position="16"/>
        <end position="137"/>
    </location>
</feature>
<dbReference type="GO" id="GO:0003677">
    <property type="term" value="F:DNA binding"/>
    <property type="evidence" value="ECO:0007669"/>
    <property type="project" value="TreeGrafter"/>
</dbReference>
<accession>A0A8T2NRX8</accession>
<dbReference type="GO" id="GO:0030893">
    <property type="term" value="C:meiotic cohesin complex"/>
    <property type="evidence" value="ECO:0007669"/>
    <property type="project" value="TreeGrafter"/>
</dbReference>
<keyword evidence="3" id="KW-1185">Reference proteome</keyword>